<dbReference type="InterPro" id="IPR001109">
    <property type="entry name" value="Hydrogenase_HupF/HypC"/>
</dbReference>
<dbReference type="SUPFAM" id="SSF159127">
    <property type="entry name" value="HupF/HypC-like"/>
    <property type="match status" value="1"/>
</dbReference>
<dbReference type="AlphaFoldDB" id="C9RDV0"/>
<dbReference type="GO" id="GO:0005506">
    <property type="term" value="F:iron ion binding"/>
    <property type="evidence" value="ECO:0007669"/>
    <property type="project" value="TreeGrafter"/>
</dbReference>
<dbReference type="PANTHER" id="PTHR35177:SF2">
    <property type="entry name" value="HYDROGENASE MATURATION FACTOR HYBG"/>
    <property type="match status" value="1"/>
</dbReference>
<keyword evidence="3" id="KW-1185">Reference proteome</keyword>
<evidence type="ECO:0000313" key="2">
    <source>
        <dbReference type="EMBL" id="ACX73479.1"/>
    </source>
</evidence>
<name>C9RDV0_METVM</name>
<dbReference type="GO" id="GO:0051604">
    <property type="term" value="P:protein maturation"/>
    <property type="evidence" value="ECO:0007669"/>
    <property type="project" value="TreeGrafter"/>
</dbReference>
<dbReference type="GO" id="GO:1902670">
    <property type="term" value="F:carbon dioxide binding"/>
    <property type="evidence" value="ECO:0007669"/>
    <property type="project" value="TreeGrafter"/>
</dbReference>
<dbReference type="Proteomes" id="UP000002063">
    <property type="component" value="Chromosome"/>
</dbReference>
<dbReference type="Pfam" id="PF01455">
    <property type="entry name" value="HupF_HypC"/>
    <property type="match status" value="1"/>
</dbReference>
<evidence type="ECO:0000313" key="3">
    <source>
        <dbReference type="Proteomes" id="UP000002063"/>
    </source>
</evidence>
<dbReference type="eggNOG" id="arCOG04427">
    <property type="taxonomic scope" value="Archaea"/>
</dbReference>
<dbReference type="GeneID" id="8513984"/>
<accession>C9RDV0</accession>
<sequence>MCLAIPCKVIEIIEEDGEKYAIAEYKGVKQKAKLTLLDKEVKIGDYILIHTGYALEVLNEEDAKLSLEAWDELFKALEEME</sequence>
<organism evidence="2 3">
    <name type="scientific">Methanocaldococcus vulcanius (strain ATCC 700851 / DSM 12094 / M7)</name>
    <name type="common">Methanococcus vulcanius</name>
    <dbReference type="NCBI Taxonomy" id="579137"/>
    <lineage>
        <taxon>Archaea</taxon>
        <taxon>Methanobacteriati</taxon>
        <taxon>Methanobacteriota</taxon>
        <taxon>Methanomada group</taxon>
        <taxon>Methanococci</taxon>
        <taxon>Methanococcales</taxon>
        <taxon>Methanocaldococcaceae</taxon>
        <taxon>Methanocaldococcus</taxon>
    </lineage>
</organism>
<dbReference type="InterPro" id="IPR019812">
    <property type="entry name" value="Hydgase_assmbl_chp_CS"/>
</dbReference>
<dbReference type="EMBL" id="CP001787">
    <property type="protein sequence ID" value="ACX73479.1"/>
    <property type="molecule type" value="Genomic_DNA"/>
</dbReference>
<dbReference type="PROSITE" id="PS01097">
    <property type="entry name" value="HUPF_HYPC"/>
    <property type="match status" value="1"/>
</dbReference>
<dbReference type="Gene3D" id="2.30.30.140">
    <property type="match status" value="1"/>
</dbReference>
<comment type="similarity">
    <text evidence="1">Belongs to the HupF/HypC family.</text>
</comment>
<evidence type="ECO:0000256" key="1">
    <source>
        <dbReference type="ARBA" id="ARBA00006018"/>
    </source>
</evidence>
<dbReference type="KEGG" id="mvu:Metvu_1626"/>
<protein>
    <submittedName>
        <fullName evidence="2">Hydrogenase assembly chaperone hypC/hupF</fullName>
    </submittedName>
</protein>
<dbReference type="OrthoDB" id="43695at2157"/>
<dbReference type="STRING" id="579137.Metvu_1626"/>
<dbReference type="PANTHER" id="PTHR35177">
    <property type="entry name" value="HYDROGENASE MATURATION FACTOR HYBG"/>
    <property type="match status" value="1"/>
</dbReference>
<gene>
    <name evidence="2" type="ordered locus">Metvu_1626</name>
</gene>
<dbReference type="HOGENOM" id="CLU_159381_2_2_2"/>
<dbReference type="RefSeq" id="WP_015733698.1">
    <property type="nucleotide sequence ID" value="NC_013407.1"/>
</dbReference>
<dbReference type="FunFam" id="2.30.30.140:FF:000022">
    <property type="entry name" value="Hydrogenase assembly chaperone HybG"/>
    <property type="match status" value="1"/>
</dbReference>
<dbReference type="PRINTS" id="PR00445">
    <property type="entry name" value="HUPFHYPC"/>
</dbReference>
<proteinExistence type="inferred from homology"/>
<reference evidence="2" key="1">
    <citation type="submission" date="2009-10" db="EMBL/GenBank/DDBJ databases">
        <title>Complete sequence of chromosome of Methanocaldococcus vulcanius M7.</title>
        <authorList>
            <consortium name="US DOE Joint Genome Institute"/>
            <person name="Lucas S."/>
            <person name="Copeland A."/>
            <person name="Lapidus A."/>
            <person name="Glavina del Rio T."/>
            <person name="Dalin E."/>
            <person name="Tice H."/>
            <person name="Bruce D."/>
            <person name="Goodwin L."/>
            <person name="Pitluck S."/>
            <person name="Lcollab F.I."/>
            <person name="Brettin T."/>
            <person name="Detter J.C."/>
            <person name="Han C."/>
            <person name="Tapia R."/>
            <person name="Kuske C.R."/>
            <person name="Schmutz J."/>
            <person name="Larimer F."/>
            <person name="Land M."/>
            <person name="Hauser L."/>
            <person name="Kyrpides N."/>
            <person name="Ovchinikova G."/>
            <person name="Sieprawska-Lupa M."/>
            <person name="Whitman W.B."/>
            <person name="Woyke T."/>
        </authorList>
    </citation>
    <scope>NUCLEOTIDE SEQUENCE [LARGE SCALE GENOMIC DNA]</scope>
    <source>
        <strain evidence="2">M7</strain>
    </source>
</reference>
<dbReference type="NCBIfam" id="TIGR00074">
    <property type="entry name" value="hypC_hupF"/>
    <property type="match status" value="1"/>
</dbReference>